<dbReference type="EMBL" id="JAAKGT010000002">
    <property type="protein sequence ID" value="NGM49237.1"/>
    <property type="molecule type" value="Genomic_DNA"/>
</dbReference>
<feature type="compositionally biased region" description="Basic and acidic residues" evidence="1">
    <location>
        <begin position="223"/>
        <end position="240"/>
    </location>
</feature>
<dbReference type="AlphaFoldDB" id="A0A6G4QUW8"/>
<comment type="caution">
    <text evidence="2">The sequence shown here is derived from an EMBL/GenBank/DDBJ whole genome shotgun (WGS) entry which is preliminary data.</text>
</comment>
<proteinExistence type="predicted"/>
<protein>
    <submittedName>
        <fullName evidence="2">Uncharacterized protein</fullName>
    </submittedName>
</protein>
<feature type="region of interest" description="Disordered" evidence="1">
    <location>
        <begin position="217"/>
        <end position="240"/>
    </location>
</feature>
<accession>A0A6G4QUW8</accession>
<gene>
    <name evidence="2" type="ORF">G5B46_06425</name>
</gene>
<dbReference type="RefSeq" id="WP_165257094.1">
    <property type="nucleotide sequence ID" value="NZ_JAAKGT010000002.1"/>
</dbReference>
<organism evidence="2">
    <name type="scientific">Caulobacter sp. 602-2</name>
    <dbReference type="NCBI Taxonomy" id="2710887"/>
    <lineage>
        <taxon>Bacteria</taxon>
        <taxon>Pseudomonadati</taxon>
        <taxon>Pseudomonadota</taxon>
        <taxon>Alphaproteobacteria</taxon>
        <taxon>Caulobacterales</taxon>
        <taxon>Caulobacteraceae</taxon>
        <taxon>Caulobacter</taxon>
    </lineage>
</organism>
<name>A0A6G4QUW8_9CAUL</name>
<sequence length="502" mass="55881">MTPTKRPILSLTGLMKPEEDGPLDLATYDVQLPCRWFEIDHKIAVLGRVSLTAEFLLRLLKSADGLDEASAAAFFGFDLRDMSFVLSEVEGEGYVQRREGRLWLTLAGQSLFRSDSDQPQIFEVEAVRENVGFDLISFAPEPKRYLEDFEFCLPELAVRPEIASSATQHIPGTFRRFYPEIQARRERKRDDKKSLYSVDNVSAGDRFPATVRISVKSTGMRPHAGEPDLSDWRSEPELEDRPNTVDAASAFVDRLVTTRHSADGEAYAVLLELAPEFLKEFTRRDGLNVERYYREAFSRAGEVRSDRPTLPIVGALLGEKNLRRAMEVVSYGLRKEAKPASFLWLAPMMHHWGATQLLPEFLKLLKAQLRQKQTDPSAPPAMAVGLATGRPESHLERAFDALAVSDVPRFPRILEVLLVPGVMASVTVHAPIGSQTGLPVPLGFISFDPRVVGRTQAYMAERVGPMLRNKPFETAVMETLLSTGADDAEGVPEAANEVDQGA</sequence>
<reference evidence="2" key="1">
    <citation type="submission" date="2020-02" db="EMBL/GenBank/DDBJ databases">
        <authorList>
            <person name="Gao J."/>
            <person name="Sun J."/>
        </authorList>
    </citation>
    <scope>NUCLEOTIDE SEQUENCE</scope>
    <source>
        <strain evidence="2">602-2</strain>
    </source>
</reference>
<evidence type="ECO:0000256" key="1">
    <source>
        <dbReference type="SAM" id="MobiDB-lite"/>
    </source>
</evidence>
<evidence type="ECO:0000313" key="2">
    <source>
        <dbReference type="EMBL" id="NGM49237.1"/>
    </source>
</evidence>